<keyword evidence="7" id="KW-0614">Plasmid</keyword>
<dbReference type="InterPro" id="IPR051906">
    <property type="entry name" value="TolC-like"/>
</dbReference>
<reference evidence="7" key="1">
    <citation type="submission" date="2021-04" db="EMBL/GenBank/DDBJ databases">
        <title>The complete genome sequence of Caulobacter sp. S6.</title>
        <authorList>
            <person name="Tang Y."/>
            <person name="Ouyang W."/>
            <person name="Liu Q."/>
            <person name="Huang B."/>
            <person name="Guo Z."/>
            <person name="Lei P."/>
        </authorList>
    </citation>
    <scope>NUCLEOTIDE SEQUENCE</scope>
    <source>
        <strain evidence="7">S6</strain>
        <plasmid evidence="7">unnamed</plasmid>
    </source>
</reference>
<keyword evidence="6" id="KW-0732">Signal</keyword>
<dbReference type="Gene3D" id="1.20.1600.10">
    <property type="entry name" value="Outer membrane efflux proteins (OEP)"/>
    <property type="match status" value="1"/>
</dbReference>
<geneLocation type="plasmid" evidence="7 8">
    <name>unnamed</name>
</geneLocation>
<dbReference type="EMBL" id="CP073079">
    <property type="protein sequence ID" value="QUD90993.1"/>
    <property type="molecule type" value="Genomic_DNA"/>
</dbReference>
<dbReference type="GO" id="GO:0015562">
    <property type="term" value="F:efflux transmembrane transporter activity"/>
    <property type="evidence" value="ECO:0007669"/>
    <property type="project" value="InterPro"/>
</dbReference>
<evidence type="ECO:0000313" key="7">
    <source>
        <dbReference type="EMBL" id="QUD90993.1"/>
    </source>
</evidence>
<evidence type="ECO:0000256" key="1">
    <source>
        <dbReference type="ARBA" id="ARBA00004442"/>
    </source>
</evidence>
<evidence type="ECO:0000256" key="2">
    <source>
        <dbReference type="ARBA" id="ARBA00022452"/>
    </source>
</evidence>
<dbReference type="RefSeq" id="WP_211941039.1">
    <property type="nucleotide sequence ID" value="NZ_CP073079.1"/>
</dbReference>
<evidence type="ECO:0000256" key="4">
    <source>
        <dbReference type="ARBA" id="ARBA00023136"/>
    </source>
</evidence>
<dbReference type="GO" id="GO:0015288">
    <property type="term" value="F:porin activity"/>
    <property type="evidence" value="ECO:0007669"/>
    <property type="project" value="TreeGrafter"/>
</dbReference>
<name>A0A975IXH8_9CAUL</name>
<keyword evidence="5" id="KW-0998">Cell outer membrane</keyword>
<evidence type="ECO:0000313" key="8">
    <source>
        <dbReference type="Proteomes" id="UP000676409"/>
    </source>
</evidence>
<feature type="chain" id="PRO_5037859656" evidence="6">
    <location>
        <begin position="20"/>
        <end position="409"/>
    </location>
</feature>
<dbReference type="AlphaFoldDB" id="A0A975IXH8"/>
<keyword evidence="3" id="KW-0812">Transmembrane</keyword>
<dbReference type="GO" id="GO:1990281">
    <property type="term" value="C:efflux pump complex"/>
    <property type="evidence" value="ECO:0007669"/>
    <property type="project" value="TreeGrafter"/>
</dbReference>
<feature type="signal peptide" evidence="6">
    <location>
        <begin position="1"/>
        <end position="19"/>
    </location>
</feature>
<organism evidence="7 8">
    <name type="scientific">Phenylobacterium montanum</name>
    <dbReference type="NCBI Taxonomy" id="2823693"/>
    <lineage>
        <taxon>Bacteria</taxon>
        <taxon>Pseudomonadati</taxon>
        <taxon>Pseudomonadota</taxon>
        <taxon>Alphaproteobacteria</taxon>
        <taxon>Caulobacterales</taxon>
        <taxon>Caulobacteraceae</taxon>
        <taxon>Phenylobacterium</taxon>
    </lineage>
</organism>
<evidence type="ECO:0000256" key="6">
    <source>
        <dbReference type="SAM" id="SignalP"/>
    </source>
</evidence>
<evidence type="ECO:0000256" key="5">
    <source>
        <dbReference type="ARBA" id="ARBA00023237"/>
    </source>
</evidence>
<dbReference type="PANTHER" id="PTHR30026">
    <property type="entry name" value="OUTER MEMBRANE PROTEIN TOLC"/>
    <property type="match status" value="1"/>
</dbReference>
<keyword evidence="4" id="KW-0472">Membrane</keyword>
<dbReference type="Proteomes" id="UP000676409">
    <property type="component" value="Plasmid unnamed"/>
</dbReference>
<evidence type="ECO:0000256" key="3">
    <source>
        <dbReference type="ARBA" id="ARBA00022692"/>
    </source>
</evidence>
<proteinExistence type="predicted"/>
<dbReference type="PANTHER" id="PTHR30026:SF20">
    <property type="entry name" value="OUTER MEMBRANE PROTEIN TOLC"/>
    <property type="match status" value="1"/>
</dbReference>
<gene>
    <name evidence="7" type="ORF">KCG34_25510</name>
</gene>
<accession>A0A975IXH8</accession>
<sequence length="409" mass="43426">MRSAWLLAVSAMVAGAAHAAPMTFEAALKLADQSAPTLQARAADVRAARSSAIAAGRLPDPKLAFGIEGFPVSGPVAGHPERDDFSDARVGVMQDVPNGAKRRSARERAAADIGAAEANETAQGREVRLNTALAWIDLFYAERRLAALSDIDKALAPLRDATPSQVASGAMRPAQTLEPEQLTAALGDRRADLVAAVGKARSELVRWTGDADAEVAGIPPDYPIDAAALHAGLDQLPALAVYDAMGRQADADVDAAKADKHSDWSWELAYQHRDPRFGDMVMVQATVSLPLFAGARQDPVIAARTETAGRVRIEREAARRELLATLDASLADHAMHHDRLHRALETLVPLAKRRADLETAAYGAGTASLSDVLQAFLALAEARIDAIDREADVTRDGARIVLTFGAQAQ</sequence>
<protein>
    <submittedName>
        <fullName evidence="7">TolC family protein</fullName>
    </submittedName>
</protein>
<keyword evidence="8" id="KW-1185">Reference proteome</keyword>
<dbReference type="KEGG" id="caul:KCG34_25510"/>
<dbReference type="SUPFAM" id="SSF56954">
    <property type="entry name" value="Outer membrane efflux proteins (OEP)"/>
    <property type="match status" value="1"/>
</dbReference>
<dbReference type="GO" id="GO:0009279">
    <property type="term" value="C:cell outer membrane"/>
    <property type="evidence" value="ECO:0007669"/>
    <property type="project" value="UniProtKB-SubCell"/>
</dbReference>
<comment type="subcellular location">
    <subcellularLocation>
        <location evidence="1">Cell outer membrane</location>
    </subcellularLocation>
</comment>
<keyword evidence="2" id="KW-1134">Transmembrane beta strand</keyword>